<dbReference type="InterPro" id="IPR050181">
    <property type="entry name" value="Cold_shock_domain"/>
</dbReference>
<dbReference type="Proteomes" id="UP000294958">
    <property type="component" value="Unassembled WGS sequence"/>
</dbReference>
<keyword evidence="8" id="KW-1185">Reference proteome</keyword>
<dbReference type="SMART" id="SM00357">
    <property type="entry name" value="CSP"/>
    <property type="match status" value="1"/>
</dbReference>
<keyword evidence="6" id="KW-0238">DNA-binding</keyword>
<dbReference type="CDD" id="cd04458">
    <property type="entry name" value="CSP_CDS"/>
    <property type="match status" value="1"/>
</dbReference>
<dbReference type="Pfam" id="PF00313">
    <property type="entry name" value="CSD"/>
    <property type="match status" value="1"/>
</dbReference>
<protein>
    <submittedName>
        <fullName evidence="5">Cold-shock protein</fullName>
    </submittedName>
    <submittedName>
        <fullName evidence="6">Putative cold-shock DNA-binding protein</fullName>
    </submittedName>
</protein>
<dbReference type="GO" id="GO:0003677">
    <property type="term" value="F:DNA binding"/>
    <property type="evidence" value="ECO:0007669"/>
    <property type="project" value="UniProtKB-KW"/>
</dbReference>
<dbReference type="HOGENOM" id="CLU_117621_4_1_5"/>
<dbReference type="RefSeq" id="WP_035028218.1">
    <property type="nucleotide sequence ID" value="NZ_KK073893.1"/>
</dbReference>
<dbReference type="eggNOG" id="COG1278">
    <property type="taxonomic scope" value="Bacteria"/>
</dbReference>
<dbReference type="PIRSF" id="PIRSF002599">
    <property type="entry name" value="Cold_shock_A"/>
    <property type="match status" value="1"/>
</dbReference>
<organism evidence="5 7">
    <name type="scientific">Aquamicrobium defluvii</name>
    <dbReference type="NCBI Taxonomy" id="69279"/>
    <lineage>
        <taxon>Bacteria</taxon>
        <taxon>Pseudomonadati</taxon>
        <taxon>Pseudomonadota</taxon>
        <taxon>Alphaproteobacteria</taxon>
        <taxon>Hyphomicrobiales</taxon>
        <taxon>Phyllobacteriaceae</taxon>
        <taxon>Aquamicrobium</taxon>
    </lineage>
</organism>
<dbReference type="EMBL" id="JENY01000021">
    <property type="protein sequence ID" value="EXL04388.1"/>
    <property type="molecule type" value="Genomic_DNA"/>
</dbReference>
<reference evidence="5 7" key="1">
    <citation type="submission" date="2014-02" db="EMBL/GenBank/DDBJ databases">
        <title>Aquamicrobium defluvii Genome sequencing.</title>
        <authorList>
            <person name="Wang X."/>
        </authorList>
    </citation>
    <scope>NUCLEOTIDE SEQUENCE [LARGE SCALE GENOMIC DNA]</scope>
    <source>
        <strain evidence="5 7">W13Z1</strain>
    </source>
</reference>
<dbReference type="InterPro" id="IPR019844">
    <property type="entry name" value="CSD_CS"/>
</dbReference>
<dbReference type="InterPro" id="IPR002059">
    <property type="entry name" value="CSP_DNA-bd"/>
</dbReference>
<name>A0A011UEQ1_9HYPH</name>
<proteinExistence type="predicted"/>
<comment type="subcellular location">
    <subcellularLocation>
        <location evidence="1 3">Cytoplasm</location>
    </subcellularLocation>
</comment>
<dbReference type="InterPro" id="IPR012156">
    <property type="entry name" value="Cold_shock_CspA"/>
</dbReference>
<sequence>MSQTGTVKFFNSTKGFGFITPDGGAKDVFVHISAIEASGMRTLVDGQKVSFDVEPDRMGKGPKAVNLRAA</sequence>
<dbReference type="STRING" id="69279.BG36_09680"/>
<dbReference type="EMBL" id="SNZF01000014">
    <property type="protein sequence ID" value="TDR34397.1"/>
    <property type="molecule type" value="Genomic_DNA"/>
</dbReference>
<dbReference type="FunFam" id="2.40.50.140:FF:000006">
    <property type="entry name" value="Cold shock protein CspC"/>
    <property type="match status" value="1"/>
</dbReference>
<evidence type="ECO:0000313" key="8">
    <source>
        <dbReference type="Proteomes" id="UP000294958"/>
    </source>
</evidence>
<evidence type="ECO:0000256" key="2">
    <source>
        <dbReference type="ARBA" id="ARBA00022490"/>
    </source>
</evidence>
<gene>
    <name evidence="5" type="ORF">BG36_09680</name>
    <name evidence="6" type="ORF">DES43_1143</name>
</gene>
<dbReference type="PATRIC" id="fig|69279.3.peg.3027"/>
<comment type="caution">
    <text evidence="5">The sequence shown here is derived from an EMBL/GenBank/DDBJ whole genome shotgun (WGS) entry which is preliminary data.</text>
</comment>
<dbReference type="PRINTS" id="PR00050">
    <property type="entry name" value="COLDSHOCK"/>
</dbReference>
<dbReference type="OrthoDB" id="9801414at2"/>
<evidence type="ECO:0000313" key="7">
    <source>
        <dbReference type="Proteomes" id="UP000019849"/>
    </source>
</evidence>
<evidence type="ECO:0000313" key="6">
    <source>
        <dbReference type="EMBL" id="TDR34397.1"/>
    </source>
</evidence>
<evidence type="ECO:0000256" key="1">
    <source>
        <dbReference type="ARBA" id="ARBA00004496"/>
    </source>
</evidence>
<dbReference type="SUPFAM" id="SSF50249">
    <property type="entry name" value="Nucleic acid-binding proteins"/>
    <property type="match status" value="1"/>
</dbReference>
<feature type="domain" description="CSD" evidence="4">
    <location>
        <begin position="2"/>
        <end position="69"/>
    </location>
</feature>
<reference evidence="6 8" key="2">
    <citation type="submission" date="2019-03" db="EMBL/GenBank/DDBJ databases">
        <title>Genomic Encyclopedia of Type Strains, Phase IV (KMG-IV): sequencing the most valuable type-strain genomes for metagenomic binning, comparative biology and taxonomic classification.</title>
        <authorList>
            <person name="Goeker M."/>
        </authorList>
    </citation>
    <scope>NUCLEOTIDE SEQUENCE [LARGE SCALE GENOMIC DNA]</scope>
    <source>
        <strain evidence="6 8">DSM 11603</strain>
    </source>
</reference>
<dbReference type="PANTHER" id="PTHR11544">
    <property type="entry name" value="COLD SHOCK DOMAIN CONTAINING PROTEINS"/>
    <property type="match status" value="1"/>
</dbReference>
<dbReference type="PROSITE" id="PS00352">
    <property type="entry name" value="CSD_1"/>
    <property type="match status" value="1"/>
</dbReference>
<evidence type="ECO:0000256" key="3">
    <source>
        <dbReference type="RuleBase" id="RU000408"/>
    </source>
</evidence>
<keyword evidence="2" id="KW-0963">Cytoplasm</keyword>
<dbReference type="GO" id="GO:0005829">
    <property type="term" value="C:cytosol"/>
    <property type="evidence" value="ECO:0007669"/>
    <property type="project" value="UniProtKB-ARBA"/>
</dbReference>
<evidence type="ECO:0000313" key="5">
    <source>
        <dbReference type="EMBL" id="EXL04388.1"/>
    </source>
</evidence>
<dbReference type="AlphaFoldDB" id="A0A011UEQ1"/>
<dbReference type="PROSITE" id="PS51857">
    <property type="entry name" value="CSD_2"/>
    <property type="match status" value="1"/>
</dbReference>
<dbReference type="InterPro" id="IPR011129">
    <property type="entry name" value="CSD"/>
</dbReference>
<accession>A0A011UEQ1</accession>
<dbReference type="Gene3D" id="2.40.50.140">
    <property type="entry name" value="Nucleic acid-binding proteins"/>
    <property type="match status" value="1"/>
</dbReference>
<dbReference type="Proteomes" id="UP000019849">
    <property type="component" value="Unassembled WGS sequence"/>
</dbReference>
<evidence type="ECO:0000259" key="4">
    <source>
        <dbReference type="PROSITE" id="PS51857"/>
    </source>
</evidence>
<dbReference type="InterPro" id="IPR012340">
    <property type="entry name" value="NA-bd_OB-fold"/>
</dbReference>